<protein>
    <submittedName>
        <fullName evidence="5">DNA-binding MarR family transcriptional regulator</fullName>
    </submittedName>
</protein>
<dbReference type="AlphaFoldDB" id="A0A7Z0DB32"/>
<evidence type="ECO:0000256" key="1">
    <source>
        <dbReference type="ARBA" id="ARBA00023015"/>
    </source>
</evidence>
<dbReference type="PANTHER" id="PTHR42756:SF1">
    <property type="entry name" value="TRANSCRIPTIONAL REPRESSOR OF EMRAB OPERON"/>
    <property type="match status" value="1"/>
</dbReference>
<evidence type="ECO:0000259" key="4">
    <source>
        <dbReference type="PROSITE" id="PS50995"/>
    </source>
</evidence>
<name>A0A7Z0DB32_9ACTN</name>
<dbReference type="RefSeq" id="WP_218843867.1">
    <property type="nucleotide sequence ID" value="NZ_JACBZS010000001.1"/>
</dbReference>
<dbReference type="Pfam" id="PF12802">
    <property type="entry name" value="MarR_2"/>
    <property type="match status" value="1"/>
</dbReference>
<dbReference type="GO" id="GO:0003677">
    <property type="term" value="F:DNA binding"/>
    <property type="evidence" value="ECO:0007669"/>
    <property type="project" value="UniProtKB-KW"/>
</dbReference>
<keyword evidence="2 5" id="KW-0238">DNA-binding</keyword>
<evidence type="ECO:0000313" key="6">
    <source>
        <dbReference type="Proteomes" id="UP000527616"/>
    </source>
</evidence>
<proteinExistence type="predicted"/>
<dbReference type="PROSITE" id="PS00519">
    <property type="entry name" value="HTH_ASNC_1"/>
    <property type="match status" value="1"/>
</dbReference>
<dbReference type="InterPro" id="IPR036390">
    <property type="entry name" value="WH_DNA-bd_sf"/>
</dbReference>
<dbReference type="PANTHER" id="PTHR42756">
    <property type="entry name" value="TRANSCRIPTIONAL REGULATOR, MARR"/>
    <property type="match status" value="1"/>
</dbReference>
<sequence>MSSAEPDSVDRELDEWLAEMPEVAPQVEAARQRIGRLSRLFGRTVELVAREAGLSVGDLEALSAIVRSGGTITPTALGSALGLTSGTVSTRIARLSAEGFVALAGAAGDGRSRPIVITAVGRRRWRTATAARVRVEADLFDALDAEECRTLNDLLRTLLARYESDLGEAERHDIVRPGR</sequence>
<organism evidence="5 6">
    <name type="scientific">Naumannella cuiyingiana</name>
    <dbReference type="NCBI Taxonomy" id="1347891"/>
    <lineage>
        <taxon>Bacteria</taxon>
        <taxon>Bacillati</taxon>
        <taxon>Actinomycetota</taxon>
        <taxon>Actinomycetes</taxon>
        <taxon>Propionibacteriales</taxon>
        <taxon>Propionibacteriaceae</taxon>
        <taxon>Naumannella</taxon>
    </lineage>
</organism>
<keyword evidence="6" id="KW-1185">Reference proteome</keyword>
<feature type="domain" description="HTH marR-type" evidence="4">
    <location>
        <begin position="27"/>
        <end position="160"/>
    </location>
</feature>
<keyword evidence="3" id="KW-0804">Transcription</keyword>
<dbReference type="InterPro" id="IPR000835">
    <property type="entry name" value="HTH_MarR-typ"/>
</dbReference>
<dbReference type="PROSITE" id="PS50995">
    <property type="entry name" value="HTH_MARR_2"/>
    <property type="match status" value="1"/>
</dbReference>
<dbReference type="SUPFAM" id="SSF46785">
    <property type="entry name" value="Winged helix' DNA-binding domain"/>
    <property type="match status" value="1"/>
</dbReference>
<dbReference type="Gene3D" id="1.10.10.10">
    <property type="entry name" value="Winged helix-like DNA-binding domain superfamily/Winged helix DNA-binding domain"/>
    <property type="match status" value="1"/>
</dbReference>
<evidence type="ECO:0000256" key="2">
    <source>
        <dbReference type="ARBA" id="ARBA00023125"/>
    </source>
</evidence>
<dbReference type="Proteomes" id="UP000527616">
    <property type="component" value="Unassembled WGS sequence"/>
</dbReference>
<reference evidence="5 6" key="1">
    <citation type="submission" date="2020-07" db="EMBL/GenBank/DDBJ databases">
        <title>Sequencing the genomes of 1000 actinobacteria strains.</title>
        <authorList>
            <person name="Klenk H.-P."/>
        </authorList>
    </citation>
    <scope>NUCLEOTIDE SEQUENCE [LARGE SCALE GENOMIC DNA]</scope>
    <source>
        <strain evidence="5 6">DSM 103164</strain>
    </source>
</reference>
<dbReference type="SMART" id="SM00347">
    <property type="entry name" value="HTH_MARR"/>
    <property type="match status" value="1"/>
</dbReference>
<dbReference type="InterPro" id="IPR019885">
    <property type="entry name" value="Tscrpt_reg_HTH_AsnC-type_CS"/>
</dbReference>
<evidence type="ECO:0000256" key="3">
    <source>
        <dbReference type="ARBA" id="ARBA00023163"/>
    </source>
</evidence>
<evidence type="ECO:0000313" key="5">
    <source>
        <dbReference type="EMBL" id="NYI72054.1"/>
    </source>
</evidence>
<dbReference type="GO" id="GO:0003700">
    <property type="term" value="F:DNA-binding transcription factor activity"/>
    <property type="evidence" value="ECO:0007669"/>
    <property type="project" value="InterPro"/>
</dbReference>
<accession>A0A7Z0DB32</accession>
<comment type="caution">
    <text evidence="5">The sequence shown here is derived from an EMBL/GenBank/DDBJ whole genome shotgun (WGS) entry which is preliminary data.</text>
</comment>
<gene>
    <name evidence="5" type="ORF">GGQ54_002614</name>
</gene>
<dbReference type="EMBL" id="JACBZS010000001">
    <property type="protein sequence ID" value="NYI72054.1"/>
    <property type="molecule type" value="Genomic_DNA"/>
</dbReference>
<keyword evidence="1" id="KW-0805">Transcription regulation</keyword>
<dbReference type="InterPro" id="IPR036388">
    <property type="entry name" value="WH-like_DNA-bd_sf"/>
</dbReference>